<evidence type="ECO:0000313" key="1">
    <source>
        <dbReference type="EMBL" id="AES73925.1"/>
    </source>
</evidence>
<reference evidence="1 3" key="1">
    <citation type="journal article" date="2011" name="Nature">
        <title>The Medicago genome provides insight into the evolution of rhizobial symbioses.</title>
        <authorList>
            <person name="Young N.D."/>
            <person name="Debelle F."/>
            <person name="Oldroyd G.E."/>
            <person name="Geurts R."/>
            <person name="Cannon S.B."/>
            <person name="Udvardi M.K."/>
            <person name="Benedito V.A."/>
            <person name="Mayer K.F."/>
            <person name="Gouzy J."/>
            <person name="Schoof H."/>
            <person name="Van de Peer Y."/>
            <person name="Proost S."/>
            <person name="Cook D.R."/>
            <person name="Meyers B.C."/>
            <person name="Spannagl M."/>
            <person name="Cheung F."/>
            <person name="De Mita S."/>
            <person name="Krishnakumar V."/>
            <person name="Gundlach H."/>
            <person name="Zhou S."/>
            <person name="Mudge J."/>
            <person name="Bharti A.K."/>
            <person name="Murray J.D."/>
            <person name="Naoumkina M.A."/>
            <person name="Rosen B."/>
            <person name="Silverstein K.A."/>
            <person name="Tang H."/>
            <person name="Rombauts S."/>
            <person name="Zhao P.X."/>
            <person name="Zhou P."/>
            <person name="Barbe V."/>
            <person name="Bardou P."/>
            <person name="Bechner M."/>
            <person name="Bellec A."/>
            <person name="Berger A."/>
            <person name="Berges H."/>
            <person name="Bidwell S."/>
            <person name="Bisseling T."/>
            <person name="Choisne N."/>
            <person name="Couloux A."/>
            <person name="Denny R."/>
            <person name="Deshpande S."/>
            <person name="Dai X."/>
            <person name="Doyle J.J."/>
            <person name="Dudez A.M."/>
            <person name="Farmer A.D."/>
            <person name="Fouteau S."/>
            <person name="Franken C."/>
            <person name="Gibelin C."/>
            <person name="Gish J."/>
            <person name="Goldstein S."/>
            <person name="Gonzalez A.J."/>
            <person name="Green P.J."/>
            <person name="Hallab A."/>
            <person name="Hartog M."/>
            <person name="Hua A."/>
            <person name="Humphray S.J."/>
            <person name="Jeong D.H."/>
            <person name="Jing Y."/>
            <person name="Jocker A."/>
            <person name="Kenton S.M."/>
            <person name="Kim D.J."/>
            <person name="Klee K."/>
            <person name="Lai H."/>
            <person name="Lang C."/>
            <person name="Lin S."/>
            <person name="Macmil S.L."/>
            <person name="Magdelenat G."/>
            <person name="Matthews L."/>
            <person name="McCorrison J."/>
            <person name="Monaghan E.L."/>
            <person name="Mun J.H."/>
            <person name="Najar F.Z."/>
            <person name="Nicholson C."/>
            <person name="Noirot C."/>
            <person name="O'Bleness M."/>
            <person name="Paule C.R."/>
            <person name="Poulain J."/>
            <person name="Prion F."/>
            <person name="Qin B."/>
            <person name="Qu C."/>
            <person name="Retzel E.F."/>
            <person name="Riddle C."/>
            <person name="Sallet E."/>
            <person name="Samain S."/>
            <person name="Samson N."/>
            <person name="Sanders I."/>
            <person name="Saurat O."/>
            <person name="Scarpelli C."/>
            <person name="Schiex T."/>
            <person name="Segurens B."/>
            <person name="Severin A.J."/>
            <person name="Sherrier D.J."/>
            <person name="Shi R."/>
            <person name="Sims S."/>
            <person name="Singer S.R."/>
            <person name="Sinharoy S."/>
            <person name="Sterck L."/>
            <person name="Viollet A."/>
            <person name="Wang B.B."/>
            <person name="Wang K."/>
            <person name="Wang M."/>
            <person name="Wang X."/>
            <person name="Warfsmann J."/>
            <person name="Weissenbach J."/>
            <person name="White D.D."/>
            <person name="White J.D."/>
            <person name="Wiley G.B."/>
            <person name="Wincker P."/>
            <person name="Xing Y."/>
            <person name="Yang L."/>
            <person name="Yao Z."/>
            <person name="Ying F."/>
            <person name="Zhai J."/>
            <person name="Zhou L."/>
            <person name="Zuber A."/>
            <person name="Denarie J."/>
            <person name="Dixon R.A."/>
            <person name="May G.D."/>
            <person name="Schwartz D.C."/>
            <person name="Rogers J."/>
            <person name="Quetier F."/>
            <person name="Town C.D."/>
            <person name="Roe B.A."/>
        </authorList>
    </citation>
    <scope>NUCLEOTIDE SEQUENCE [LARGE SCALE GENOMIC DNA]</scope>
    <source>
        <strain evidence="1">A17</strain>
        <strain evidence="2 3">cv. Jemalong A17</strain>
    </source>
</reference>
<dbReference type="EMBL" id="CM001219">
    <property type="protein sequence ID" value="AES73925.1"/>
    <property type="molecule type" value="Genomic_DNA"/>
</dbReference>
<evidence type="ECO:0000313" key="3">
    <source>
        <dbReference type="Proteomes" id="UP000002051"/>
    </source>
</evidence>
<dbReference type="Proteomes" id="UP000002051">
    <property type="component" value="Chromosome 3"/>
</dbReference>
<keyword evidence="3" id="KW-1185">Reference proteome</keyword>
<dbReference type="PaxDb" id="3880-AES73925"/>
<dbReference type="HOGENOM" id="CLU_1984891_0_0_1"/>
<name>G7J425_MEDTR</name>
<dbReference type="EnsemblPlants" id="AES73925">
    <property type="protein sequence ID" value="AES73925"/>
    <property type="gene ID" value="MTR_3g110760"/>
</dbReference>
<proteinExistence type="predicted"/>
<accession>G7J425</accession>
<reference evidence="1 3" key="2">
    <citation type="journal article" date="2014" name="BMC Genomics">
        <title>An improved genome release (version Mt4.0) for the model legume Medicago truncatula.</title>
        <authorList>
            <person name="Tang H."/>
            <person name="Krishnakumar V."/>
            <person name="Bidwell S."/>
            <person name="Rosen B."/>
            <person name="Chan A."/>
            <person name="Zhou S."/>
            <person name="Gentzbittel L."/>
            <person name="Childs K.L."/>
            <person name="Yandell M."/>
            <person name="Gundlach H."/>
            <person name="Mayer K.F."/>
            <person name="Schwartz D.C."/>
            <person name="Town C.D."/>
        </authorList>
    </citation>
    <scope>GENOME REANNOTATION</scope>
    <source>
        <strain evidence="2 3">cv. Jemalong A17</strain>
    </source>
</reference>
<reference evidence="2" key="3">
    <citation type="submission" date="2015-04" db="UniProtKB">
        <authorList>
            <consortium name="EnsemblPlants"/>
        </authorList>
    </citation>
    <scope>IDENTIFICATION</scope>
    <source>
        <strain evidence="2">cv. Jemalong A17</strain>
    </source>
</reference>
<sequence length="126" mass="14309">MDWFVTGRKHGVERKRGGEMIDIWENYNSDTDREGAGEQKGETKKRCTIKSLDNAIKAIETQFRKGSKEFLSHFSNTSFHAFTVKNWNPKLPLSLETPKVIKNTGRIGPTTVKLRVETVVANTLTI</sequence>
<organism evidence="1 3">
    <name type="scientific">Medicago truncatula</name>
    <name type="common">Barrel medic</name>
    <name type="synonym">Medicago tribuloides</name>
    <dbReference type="NCBI Taxonomy" id="3880"/>
    <lineage>
        <taxon>Eukaryota</taxon>
        <taxon>Viridiplantae</taxon>
        <taxon>Streptophyta</taxon>
        <taxon>Embryophyta</taxon>
        <taxon>Tracheophyta</taxon>
        <taxon>Spermatophyta</taxon>
        <taxon>Magnoliopsida</taxon>
        <taxon>eudicotyledons</taxon>
        <taxon>Gunneridae</taxon>
        <taxon>Pentapetalae</taxon>
        <taxon>rosids</taxon>
        <taxon>fabids</taxon>
        <taxon>Fabales</taxon>
        <taxon>Fabaceae</taxon>
        <taxon>Papilionoideae</taxon>
        <taxon>50 kb inversion clade</taxon>
        <taxon>NPAAA clade</taxon>
        <taxon>Hologalegina</taxon>
        <taxon>IRL clade</taxon>
        <taxon>Trifolieae</taxon>
        <taxon>Medicago</taxon>
    </lineage>
</organism>
<dbReference type="AlphaFoldDB" id="G7J425"/>
<evidence type="ECO:0000313" key="2">
    <source>
        <dbReference type="EnsemblPlants" id="AES73925"/>
    </source>
</evidence>
<gene>
    <name evidence="1" type="ordered locus">MTR_3g110760</name>
</gene>
<protein>
    <submittedName>
        <fullName evidence="1 2">Uncharacterized protein</fullName>
    </submittedName>
</protein>